<protein>
    <recommendedName>
        <fullName evidence="1">Fibronectin type-III domain-containing protein</fullName>
    </recommendedName>
</protein>
<dbReference type="InterPro" id="IPR042447">
    <property type="entry name" value="Anosmin-1"/>
</dbReference>
<dbReference type="AlphaFoldDB" id="A0AAV8YYB1"/>
<dbReference type="GO" id="GO:0030182">
    <property type="term" value="P:neuron differentiation"/>
    <property type="evidence" value="ECO:0007669"/>
    <property type="project" value="TreeGrafter"/>
</dbReference>
<dbReference type="PANTHER" id="PTHR14131">
    <property type="entry name" value="ANOSMIN"/>
    <property type="match status" value="1"/>
</dbReference>
<gene>
    <name evidence="2" type="ORF">NQ314_006664</name>
</gene>
<evidence type="ECO:0000313" key="3">
    <source>
        <dbReference type="Proteomes" id="UP001162156"/>
    </source>
</evidence>
<evidence type="ECO:0000313" key="2">
    <source>
        <dbReference type="EMBL" id="KAJ8956788.1"/>
    </source>
</evidence>
<comment type="caution">
    <text evidence="2">The sequence shown here is derived from an EMBL/GenBank/DDBJ whole genome shotgun (WGS) entry which is preliminary data.</text>
</comment>
<organism evidence="2 3">
    <name type="scientific">Rhamnusium bicolor</name>
    <dbReference type="NCBI Taxonomy" id="1586634"/>
    <lineage>
        <taxon>Eukaryota</taxon>
        <taxon>Metazoa</taxon>
        <taxon>Ecdysozoa</taxon>
        <taxon>Arthropoda</taxon>
        <taxon>Hexapoda</taxon>
        <taxon>Insecta</taxon>
        <taxon>Pterygota</taxon>
        <taxon>Neoptera</taxon>
        <taxon>Endopterygota</taxon>
        <taxon>Coleoptera</taxon>
        <taxon>Polyphaga</taxon>
        <taxon>Cucujiformia</taxon>
        <taxon>Chrysomeloidea</taxon>
        <taxon>Cerambycidae</taxon>
        <taxon>Lepturinae</taxon>
        <taxon>Rhagiini</taxon>
        <taxon>Rhamnusium</taxon>
    </lineage>
</organism>
<sequence length="181" mass="21010">MVLERSRDQTHFLLQNLQPNSLYFLQVQALVQFGKERLKGEKSGLVLNTTNYTNVSDNALIVDENIESRVDGLQLQKLFWSQGDLRARIVWKAKRESLRYTITWWTGPCHGNTNAYNHFKLAATTKASHFDLYDLQFNCRYRVSVREMSEEGMKSIQDTSVTFATPKCTTFKASHKKIRCH</sequence>
<dbReference type="PANTHER" id="PTHR14131:SF5">
    <property type="entry name" value="ANOSMIN-1"/>
    <property type="match status" value="1"/>
</dbReference>
<dbReference type="GO" id="GO:0009986">
    <property type="term" value="C:cell surface"/>
    <property type="evidence" value="ECO:0007669"/>
    <property type="project" value="TreeGrafter"/>
</dbReference>
<name>A0AAV8YYB1_9CUCU</name>
<dbReference type="PROSITE" id="PS50853">
    <property type="entry name" value="FN3"/>
    <property type="match status" value="1"/>
</dbReference>
<dbReference type="Proteomes" id="UP001162156">
    <property type="component" value="Unassembled WGS sequence"/>
</dbReference>
<proteinExistence type="predicted"/>
<dbReference type="SUPFAM" id="SSF49265">
    <property type="entry name" value="Fibronectin type III"/>
    <property type="match status" value="1"/>
</dbReference>
<dbReference type="InterPro" id="IPR036116">
    <property type="entry name" value="FN3_sf"/>
</dbReference>
<accession>A0AAV8YYB1</accession>
<keyword evidence="3" id="KW-1185">Reference proteome</keyword>
<evidence type="ECO:0000259" key="1">
    <source>
        <dbReference type="PROSITE" id="PS50853"/>
    </source>
</evidence>
<feature type="domain" description="Fibronectin type-III" evidence="1">
    <location>
        <begin position="1"/>
        <end position="53"/>
    </location>
</feature>
<dbReference type="InterPro" id="IPR003961">
    <property type="entry name" value="FN3_dom"/>
</dbReference>
<reference evidence="2" key="1">
    <citation type="journal article" date="2023" name="Insect Mol. Biol.">
        <title>Genome sequencing provides insights into the evolution of gene families encoding plant cell wall-degrading enzymes in longhorned beetles.</title>
        <authorList>
            <person name="Shin N.R."/>
            <person name="Okamura Y."/>
            <person name="Kirsch R."/>
            <person name="Pauchet Y."/>
        </authorList>
    </citation>
    <scope>NUCLEOTIDE SEQUENCE</scope>
    <source>
        <strain evidence="2">RBIC_L_NR</strain>
    </source>
</reference>
<dbReference type="EMBL" id="JANEYF010001808">
    <property type="protein sequence ID" value="KAJ8956788.1"/>
    <property type="molecule type" value="Genomic_DNA"/>
</dbReference>